<gene>
    <name evidence="6" type="ORF">HKK74_07485</name>
</gene>
<dbReference type="SUPFAM" id="SSF69318">
    <property type="entry name" value="Integrin alpha N-terminal domain"/>
    <property type="match status" value="1"/>
</dbReference>
<feature type="signal peptide" evidence="5">
    <location>
        <begin position="1"/>
        <end position="27"/>
    </location>
</feature>
<comment type="caution">
    <text evidence="6">The sequence shown here is derived from an EMBL/GenBank/DDBJ whole genome shotgun (WGS) entry which is preliminary data.</text>
</comment>
<keyword evidence="4" id="KW-0325">Glycoprotein</keyword>
<reference evidence="6 7" key="1">
    <citation type="submission" date="2020-06" db="EMBL/GenBank/DDBJ databases">
        <title>Actinomadura xiongansis sp. nov., isolated from soil of Baiyangdian.</title>
        <authorList>
            <person name="Zhang X."/>
        </authorList>
    </citation>
    <scope>NUCLEOTIDE SEQUENCE [LARGE SCALE GENOMIC DNA]</scope>
    <source>
        <strain evidence="6 7">HBUM206468</strain>
    </source>
</reference>
<accession>A0ABR7LKY0</accession>
<dbReference type="InterPro" id="IPR000413">
    <property type="entry name" value="Integrin_alpha"/>
</dbReference>
<feature type="chain" id="PRO_5047405767" evidence="5">
    <location>
        <begin position="28"/>
        <end position="473"/>
    </location>
</feature>
<evidence type="ECO:0000313" key="7">
    <source>
        <dbReference type="Proteomes" id="UP000805614"/>
    </source>
</evidence>
<proteinExistence type="predicted"/>
<dbReference type="PANTHER" id="PTHR23221">
    <property type="entry name" value="GLYCOSYLPHOSPHATIDYLINOSITOL PHOSPHOLIPASE D"/>
    <property type="match status" value="1"/>
</dbReference>
<dbReference type="InterPro" id="IPR013519">
    <property type="entry name" value="Int_alpha_beta-p"/>
</dbReference>
<name>A0ABR7LKY0_9ACTN</name>
<dbReference type="PANTHER" id="PTHR23221:SF7">
    <property type="entry name" value="PHOSPHATIDYLINOSITOL-GLYCAN-SPECIFIC PHOSPHOLIPASE D"/>
    <property type="match status" value="1"/>
</dbReference>
<evidence type="ECO:0000256" key="5">
    <source>
        <dbReference type="SAM" id="SignalP"/>
    </source>
</evidence>
<dbReference type="SMART" id="SM00191">
    <property type="entry name" value="Int_alpha"/>
    <property type="match status" value="5"/>
</dbReference>
<dbReference type="RefSeq" id="WP_187242351.1">
    <property type="nucleotide sequence ID" value="NZ_BAAAOK010000015.1"/>
</dbReference>
<keyword evidence="7" id="KW-1185">Reference proteome</keyword>
<keyword evidence="2" id="KW-0677">Repeat</keyword>
<evidence type="ECO:0000313" key="6">
    <source>
        <dbReference type="EMBL" id="MBC6465333.1"/>
    </source>
</evidence>
<evidence type="ECO:0000256" key="4">
    <source>
        <dbReference type="ARBA" id="ARBA00023180"/>
    </source>
</evidence>
<dbReference type="Gene3D" id="2.130.10.130">
    <property type="entry name" value="Integrin alpha, N-terminal"/>
    <property type="match status" value="4"/>
</dbReference>
<dbReference type="PRINTS" id="PR01185">
    <property type="entry name" value="INTEGRINA"/>
</dbReference>
<evidence type="ECO:0000256" key="1">
    <source>
        <dbReference type="ARBA" id="ARBA00022729"/>
    </source>
</evidence>
<sequence length="473" mass="46502">MKIRSVLTMGAAAAITVALGTAPAASAATPASPGDFNGDGRRDVALGSPLGTVGGVAGGFVTVVYGGAAGPDTTRSQVISQAGPGVPGDVTADSRFGASLASADFDRDGYADLAIGAPFEDVDGSVNAGSVTVVYGSAGGLSSRAARFVLAPSLRVHKARFGESLAAAEFASGGAPDLAVAAPGGEAIWVYDDVATAGTSGTRVPLNDVENHVSEIRLIAADFTGDGRPDLVTSRLNNLDGIDIGRVDLYSGSASGLSLLVPNAAPGGRQAAAGDINGDGRADLVTRMFESEDPEVNGGTVAVNLATGTGFRRQLLVTQDTSGVPGTGEQGDGFGAGLAVGDLNGDGKGDVAIGAPGEDIGTVADAGAFTVLYGTASGVTTAGAQQIGQNTADVPGNAETRDAFGYELSVANVTGDAKADLTVSAYGENGTEGAVWLFPGRAGGLTGAGSTAFNPVTLGISGRTAHLGDVMLP</sequence>
<evidence type="ECO:0000256" key="2">
    <source>
        <dbReference type="ARBA" id="ARBA00022737"/>
    </source>
</evidence>
<dbReference type="Pfam" id="PF01839">
    <property type="entry name" value="FG-GAP"/>
    <property type="match status" value="5"/>
</dbReference>
<evidence type="ECO:0000256" key="3">
    <source>
        <dbReference type="ARBA" id="ARBA00022801"/>
    </source>
</evidence>
<dbReference type="InterPro" id="IPR028994">
    <property type="entry name" value="Integrin_alpha_N"/>
</dbReference>
<dbReference type="EMBL" id="JABVEC010000004">
    <property type="protein sequence ID" value="MBC6465333.1"/>
    <property type="molecule type" value="Genomic_DNA"/>
</dbReference>
<keyword evidence="1 5" id="KW-0732">Signal</keyword>
<dbReference type="Proteomes" id="UP000805614">
    <property type="component" value="Unassembled WGS sequence"/>
</dbReference>
<protein>
    <submittedName>
        <fullName evidence="6">FG-GAP repeat protein</fullName>
    </submittedName>
</protein>
<organism evidence="6 7">
    <name type="scientific">Actinomadura alba</name>
    <dbReference type="NCBI Taxonomy" id="406431"/>
    <lineage>
        <taxon>Bacteria</taxon>
        <taxon>Bacillati</taxon>
        <taxon>Actinomycetota</taxon>
        <taxon>Actinomycetes</taxon>
        <taxon>Streptosporangiales</taxon>
        <taxon>Thermomonosporaceae</taxon>
        <taxon>Actinomadura</taxon>
    </lineage>
</organism>
<dbReference type="PROSITE" id="PS51470">
    <property type="entry name" value="FG_GAP"/>
    <property type="match status" value="2"/>
</dbReference>
<dbReference type="InterPro" id="IPR013517">
    <property type="entry name" value="FG-GAP"/>
</dbReference>
<keyword evidence="3" id="KW-0378">Hydrolase</keyword>